<dbReference type="SUPFAM" id="SSF53822">
    <property type="entry name" value="Periplasmic binding protein-like I"/>
    <property type="match status" value="1"/>
</dbReference>
<evidence type="ECO:0000256" key="1">
    <source>
        <dbReference type="ARBA" id="ARBA00010062"/>
    </source>
</evidence>
<reference evidence="4 5" key="1">
    <citation type="submission" date="2017-09" db="EMBL/GenBank/DDBJ databases">
        <authorList>
            <person name="Ehlers B."/>
            <person name="Leendertz F.H."/>
        </authorList>
    </citation>
    <scope>NUCLEOTIDE SEQUENCE [LARGE SCALE GENOMIC DNA]</scope>
    <source>
        <strain evidence="4 5">DSM 45537</strain>
    </source>
</reference>
<dbReference type="RefSeq" id="WP_097247846.1">
    <property type="nucleotide sequence ID" value="NZ_OBEG01000007.1"/>
</dbReference>
<dbReference type="STRING" id="1379680.GCA_001612615_05961"/>
<name>A0A285LVZ7_9NOCA</name>
<comment type="similarity">
    <text evidence="1">Belongs to the leucine-binding protein family.</text>
</comment>
<dbReference type="Pfam" id="PF13458">
    <property type="entry name" value="Peripla_BP_6"/>
    <property type="match status" value="1"/>
</dbReference>
<dbReference type="OrthoDB" id="4509280at2"/>
<evidence type="ECO:0000259" key="3">
    <source>
        <dbReference type="Pfam" id="PF13458"/>
    </source>
</evidence>
<dbReference type="InterPro" id="IPR028081">
    <property type="entry name" value="Leu-bd"/>
</dbReference>
<evidence type="ECO:0000313" key="5">
    <source>
        <dbReference type="Proteomes" id="UP000219565"/>
    </source>
</evidence>
<evidence type="ECO:0000313" key="4">
    <source>
        <dbReference type="EMBL" id="SNY89109.1"/>
    </source>
</evidence>
<organism evidence="4 5">
    <name type="scientific">Nocardia amikacinitolerans</name>
    <dbReference type="NCBI Taxonomy" id="756689"/>
    <lineage>
        <taxon>Bacteria</taxon>
        <taxon>Bacillati</taxon>
        <taxon>Actinomycetota</taxon>
        <taxon>Actinomycetes</taxon>
        <taxon>Mycobacteriales</taxon>
        <taxon>Nocardiaceae</taxon>
        <taxon>Nocardia</taxon>
    </lineage>
</organism>
<gene>
    <name evidence="4" type="ORF">SAMN04244553_6109</name>
</gene>
<evidence type="ECO:0000256" key="2">
    <source>
        <dbReference type="ARBA" id="ARBA00022729"/>
    </source>
</evidence>
<proteinExistence type="inferred from homology"/>
<accession>A0A285LVZ7</accession>
<dbReference type="InterPro" id="IPR028082">
    <property type="entry name" value="Peripla_BP_I"/>
</dbReference>
<dbReference type="PANTHER" id="PTHR47628">
    <property type="match status" value="1"/>
</dbReference>
<protein>
    <submittedName>
        <fullName evidence="4">ABC-type branched-chain amino acid transport system, substrate-binding protein</fullName>
    </submittedName>
</protein>
<dbReference type="AlphaFoldDB" id="A0A285LVZ7"/>
<keyword evidence="5" id="KW-1185">Reference proteome</keyword>
<dbReference type="Proteomes" id="UP000219565">
    <property type="component" value="Unassembled WGS sequence"/>
</dbReference>
<dbReference type="EMBL" id="OBEG01000007">
    <property type="protein sequence ID" value="SNY89109.1"/>
    <property type="molecule type" value="Genomic_DNA"/>
</dbReference>
<dbReference type="Gene3D" id="3.40.50.2300">
    <property type="match status" value="2"/>
</dbReference>
<sequence>MTLPSGRHHDAVEIVNIAPLHGAGAIIGPSCVAAANLAVAEINSGTGILGCEVCVTTIDGGGPPQRVYDEVSALLATGMVHAVTGIPMPENRAAIMRAAAGRAPCLFGVGHDGLAAEEPGVFMIGEHPGIQTLVAVDWLYREFGARRWAVVASDYLWSRRIAPALREVLAPRHSVVAEHFVPIGAEDFDAVLDDPRLDAADGVILLLIGADAARFNRAFTAAGRADRQFRTGPTIDENVLLAGGLDANRNIYVPSSVIPDRRSAGHRDLLDRYLRLHHGFAPAFSRFANGAYRSLHALRTAVDTAGSFETARIHRALADRPVLEGPSGEFTFRGDQIVQPTFVARAAGVDFETLTVA</sequence>
<feature type="domain" description="Leucine-binding protein" evidence="3">
    <location>
        <begin position="12"/>
        <end position="346"/>
    </location>
</feature>
<keyword evidence="2" id="KW-0732">Signal</keyword>
<dbReference type="PANTHER" id="PTHR47628:SF1">
    <property type="entry name" value="ALIPHATIC AMIDASE EXPRESSION-REGULATING PROTEIN"/>
    <property type="match status" value="1"/>
</dbReference>